<dbReference type="InterPro" id="IPR037053">
    <property type="entry name" value="Phage_tail_collar_dom_sf"/>
</dbReference>
<protein>
    <submittedName>
        <fullName evidence="3">Tail fiber protein</fullName>
    </submittedName>
</protein>
<dbReference type="RefSeq" id="WP_374729205.1">
    <property type="nucleotide sequence ID" value="NZ_JAYGII010000019.1"/>
</dbReference>
<dbReference type="Pfam" id="PF07484">
    <property type="entry name" value="Collar"/>
    <property type="match status" value="1"/>
</dbReference>
<evidence type="ECO:0000313" key="3">
    <source>
        <dbReference type="EMBL" id="MEA5446014.1"/>
    </source>
</evidence>
<accession>A0AAP6JH37</accession>
<dbReference type="SUPFAM" id="SSF88874">
    <property type="entry name" value="Receptor-binding domain of short tail fibre protein gp12"/>
    <property type="match status" value="1"/>
</dbReference>
<evidence type="ECO:0000259" key="2">
    <source>
        <dbReference type="Pfam" id="PF07484"/>
    </source>
</evidence>
<name>A0AAP6JH37_9GAMM</name>
<comment type="caution">
    <text evidence="3">The sequence shown here is derived from an EMBL/GenBank/DDBJ whole genome shotgun (WGS) entry which is preliminary data.</text>
</comment>
<evidence type="ECO:0000313" key="4">
    <source>
        <dbReference type="Proteomes" id="UP001302316"/>
    </source>
</evidence>
<proteinExistence type="predicted"/>
<feature type="domain" description="Phage tail collar" evidence="2">
    <location>
        <begin position="6"/>
        <end position="62"/>
    </location>
</feature>
<dbReference type="InterPro" id="IPR011083">
    <property type="entry name" value="Phage_tail_collar_dom"/>
</dbReference>
<dbReference type="EMBL" id="JAYGII010000019">
    <property type="protein sequence ID" value="MEA5446014.1"/>
    <property type="molecule type" value="Genomic_DNA"/>
</dbReference>
<evidence type="ECO:0000256" key="1">
    <source>
        <dbReference type="SAM" id="MobiDB-lite"/>
    </source>
</evidence>
<feature type="region of interest" description="Disordered" evidence="1">
    <location>
        <begin position="67"/>
        <end position="134"/>
    </location>
</feature>
<keyword evidence="4" id="KW-1185">Reference proteome</keyword>
<organism evidence="3 4">
    <name type="scientific">Natronospira elongata</name>
    <dbReference type="NCBI Taxonomy" id="3110268"/>
    <lineage>
        <taxon>Bacteria</taxon>
        <taxon>Pseudomonadati</taxon>
        <taxon>Pseudomonadota</taxon>
        <taxon>Gammaproteobacteria</taxon>
        <taxon>Natronospirales</taxon>
        <taxon>Natronospiraceae</taxon>
        <taxon>Natronospira</taxon>
    </lineage>
</organism>
<dbReference type="Gene3D" id="3.90.1340.10">
    <property type="entry name" value="Phage tail collar domain"/>
    <property type="match status" value="1"/>
</dbReference>
<gene>
    <name evidence="3" type="ORF">VCB98_09305</name>
</gene>
<dbReference type="AlphaFoldDB" id="A0AAP6JH37"/>
<reference evidence="3 4" key="1">
    <citation type="submission" date="2023-12" db="EMBL/GenBank/DDBJ databases">
        <title>Whole-genome sequencing of halo(alkali)philic microorganisms from hypersaline lakes.</title>
        <authorList>
            <person name="Sorokin D.Y."/>
            <person name="Merkel A.Y."/>
            <person name="Messina E."/>
            <person name="Yakimov M."/>
        </authorList>
    </citation>
    <scope>NUCLEOTIDE SEQUENCE [LARGE SCALE GENOMIC DNA]</scope>
    <source>
        <strain evidence="3 4">AB-CW1</strain>
    </source>
</reference>
<feature type="compositionally biased region" description="Polar residues" evidence="1">
    <location>
        <begin position="104"/>
        <end position="115"/>
    </location>
</feature>
<dbReference type="Proteomes" id="UP001302316">
    <property type="component" value="Unassembled WGS sequence"/>
</dbReference>
<sequence>MDPFIGEIRLLGFDFPPNGWAPCDGRVMPVSQYTPLFAVIGTTYGGDGRTSFALPDLRAKVPLGLGHGPGLSPRNLGESGGETAVSITESGLPPHRHELLTVPSGRNPSANTNDPVDNRVGSQGGSLFQEGAPNASLDPSCLLPAGGGRPHENRQPYLIMNFCIALTGIFPPRP</sequence>